<accession>H0EJJ1</accession>
<reference evidence="2 3" key="1">
    <citation type="journal article" date="2012" name="Eukaryot. Cell">
        <title>Genome sequence of the fungus Glarea lozoyensis: the first genome sequence of a species from the Helotiaceae family.</title>
        <authorList>
            <person name="Youssar L."/>
            <person name="Gruening B.A."/>
            <person name="Erxleben A."/>
            <person name="Guenther S."/>
            <person name="Huettel W."/>
        </authorList>
    </citation>
    <scope>NUCLEOTIDE SEQUENCE [LARGE SCALE GENOMIC DNA]</scope>
    <source>
        <strain evidence="3">ATCC 74030 / MF5533</strain>
    </source>
</reference>
<dbReference type="AlphaFoldDB" id="H0EJJ1"/>
<feature type="compositionally biased region" description="Acidic residues" evidence="1">
    <location>
        <begin position="66"/>
        <end position="75"/>
    </location>
</feature>
<dbReference type="InParanoid" id="H0EJJ1"/>
<evidence type="ECO:0000256" key="1">
    <source>
        <dbReference type="SAM" id="MobiDB-lite"/>
    </source>
</evidence>
<evidence type="ECO:0000313" key="3">
    <source>
        <dbReference type="Proteomes" id="UP000005446"/>
    </source>
</evidence>
<proteinExistence type="predicted"/>
<name>H0EJJ1_GLAL7</name>
<protein>
    <submittedName>
        <fullName evidence="2">Uncharacterized protein</fullName>
    </submittedName>
</protein>
<feature type="region of interest" description="Disordered" evidence="1">
    <location>
        <begin position="1"/>
        <end position="75"/>
    </location>
</feature>
<keyword evidence="3" id="KW-1185">Reference proteome</keyword>
<comment type="caution">
    <text evidence="2">The sequence shown here is derived from an EMBL/GenBank/DDBJ whole genome shotgun (WGS) entry which is preliminary data.</text>
</comment>
<dbReference type="OrthoDB" id="3565304at2759"/>
<sequence>MQLSDSSKATTLPLDPTDKSKTERLALACRSTSKELQQRLSIASDTSDPGLDDPFASSTSDSSSEDHDDDSEGEALEQAAAHLWDSWWSPAKQNLEMRQSFYQVTPRSTMSRPPLQRTRANTTPGNPYAPVHSSGLSIITTLSPTPQGSRQTSWSTTSEDRLYMRSSLNTPPTRPLMDLMSNEICPEISCFEDDDDDEKLGLIDSLGSKLHIRTSCGGAARDKVFDVEEKKRSSKIRSRARSATGAIRDVFVRKRAGTVGCS</sequence>
<gene>
    <name evidence="2" type="ORF">M7I_2718</name>
</gene>
<evidence type="ECO:0000313" key="2">
    <source>
        <dbReference type="EMBL" id="EHL01384.1"/>
    </source>
</evidence>
<dbReference type="EMBL" id="AGUE01000055">
    <property type="protein sequence ID" value="EHL01384.1"/>
    <property type="molecule type" value="Genomic_DNA"/>
</dbReference>
<dbReference type="Proteomes" id="UP000005446">
    <property type="component" value="Unassembled WGS sequence"/>
</dbReference>
<organism evidence="2 3">
    <name type="scientific">Glarea lozoyensis (strain ATCC 74030 / MF5533)</name>
    <dbReference type="NCBI Taxonomy" id="1104152"/>
    <lineage>
        <taxon>Eukaryota</taxon>
        <taxon>Fungi</taxon>
        <taxon>Dikarya</taxon>
        <taxon>Ascomycota</taxon>
        <taxon>Pezizomycotina</taxon>
        <taxon>Leotiomycetes</taxon>
        <taxon>Helotiales</taxon>
        <taxon>Helotiaceae</taxon>
        <taxon>Glarea</taxon>
    </lineage>
</organism>
<feature type="compositionally biased region" description="Polar residues" evidence="1">
    <location>
        <begin position="1"/>
        <end position="10"/>
    </location>
</feature>
<feature type="compositionally biased region" description="Polar residues" evidence="1">
    <location>
        <begin position="38"/>
        <end position="47"/>
    </location>
</feature>
<feature type="compositionally biased region" description="Low complexity" evidence="1">
    <location>
        <begin position="52"/>
        <end position="62"/>
    </location>
</feature>
<dbReference type="HOGENOM" id="CLU_062861_0_0_1"/>